<feature type="domain" description="DUF4180" evidence="1">
    <location>
        <begin position="7"/>
        <end position="109"/>
    </location>
</feature>
<keyword evidence="3" id="KW-1185">Reference proteome</keyword>
<reference evidence="2 3" key="1">
    <citation type="submission" date="2019-04" db="EMBL/GenBank/DDBJ databases">
        <title>Herbidospora sp. NEAU-GS14.nov., a novel actinomycete isolated from soil.</title>
        <authorList>
            <person name="Han L."/>
        </authorList>
    </citation>
    <scope>NUCLEOTIDE SEQUENCE [LARGE SCALE GENOMIC DNA]</scope>
    <source>
        <strain evidence="2 3">NEAU-GS14</strain>
    </source>
</reference>
<evidence type="ECO:0000313" key="2">
    <source>
        <dbReference type="EMBL" id="TKK86585.1"/>
    </source>
</evidence>
<dbReference type="AlphaFoldDB" id="A0A4U3MBU0"/>
<organism evidence="2 3">
    <name type="scientific">Herbidospora galbida</name>
    <dbReference type="NCBI Taxonomy" id="2575442"/>
    <lineage>
        <taxon>Bacteria</taxon>
        <taxon>Bacillati</taxon>
        <taxon>Actinomycetota</taxon>
        <taxon>Actinomycetes</taxon>
        <taxon>Streptosporangiales</taxon>
        <taxon>Streptosporangiaceae</taxon>
        <taxon>Herbidospora</taxon>
    </lineage>
</organism>
<proteinExistence type="predicted"/>
<sequence length="114" mass="12412">MTVHFTLPADGPPIAGEADALDVIGATFGQGVTWVVIPAERLPDAFFSLRTGLAGAILQKFVQYGLRLAVIGDVSRHVAASDAFRDLVRECNRGDQTWFLPTREEFDARVTAPR</sequence>
<dbReference type="Proteomes" id="UP000308705">
    <property type="component" value="Unassembled WGS sequence"/>
</dbReference>
<accession>A0A4U3MBU0</accession>
<gene>
    <name evidence="2" type="ORF">FDA94_21020</name>
</gene>
<dbReference type="Pfam" id="PF13788">
    <property type="entry name" value="DUF4180"/>
    <property type="match status" value="1"/>
</dbReference>
<evidence type="ECO:0000313" key="3">
    <source>
        <dbReference type="Proteomes" id="UP000308705"/>
    </source>
</evidence>
<comment type="caution">
    <text evidence="2">The sequence shown here is derived from an EMBL/GenBank/DDBJ whole genome shotgun (WGS) entry which is preliminary data.</text>
</comment>
<protein>
    <submittedName>
        <fullName evidence="2">DUF4180 domain-containing protein</fullName>
    </submittedName>
</protein>
<evidence type="ECO:0000259" key="1">
    <source>
        <dbReference type="Pfam" id="PF13788"/>
    </source>
</evidence>
<dbReference type="InterPro" id="IPR025438">
    <property type="entry name" value="DUF4180"/>
</dbReference>
<dbReference type="EMBL" id="SZQA01000020">
    <property type="protein sequence ID" value="TKK86585.1"/>
    <property type="molecule type" value="Genomic_DNA"/>
</dbReference>
<dbReference type="OrthoDB" id="8595425at2"/>
<name>A0A4U3MBU0_9ACTN</name>